<organism evidence="1">
    <name type="scientific">mine drainage metagenome</name>
    <dbReference type="NCBI Taxonomy" id="410659"/>
    <lineage>
        <taxon>unclassified sequences</taxon>
        <taxon>metagenomes</taxon>
        <taxon>ecological metagenomes</taxon>
    </lineage>
</organism>
<accession>E6PX02</accession>
<comment type="caution">
    <text evidence="1">The sequence shown here is derived from an EMBL/GenBank/DDBJ whole genome shotgun (WGS) entry which is preliminary data.</text>
</comment>
<sequence length="99" mass="11364">MPKIGVWLMPDNQRDGILEDLLCEAMSSTSHQYISAVVDKAKTDEFAAFRQVERSKAIVKTHIAWQDPNKKNLGEALNHFENLDAVFQNFREWLQALFG</sequence>
<dbReference type="EMBL" id="CABN01000015">
    <property type="protein sequence ID" value="CBH99461.1"/>
    <property type="molecule type" value="Genomic_DNA"/>
</dbReference>
<reference evidence="1" key="1">
    <citation type="submission" date="2009-10" db="EMBL/GenBank/DDBJ databases">
        <title>Diversity of trophic interactions inside an arsenic-rich microbial ecosystem.</title>
        <authorList>
            <person name="Bertin P.N."/>
            <person name="Heinrich-Salmeron A."/>
            <person name="Pelletier E."/>
            <person name="Goulhen-Chollet F."/>
            <person name="Arsene-Ploetze F."/>
            <person name="Gallien S."/>
            <person name="Calteau A."/>
            <person name="Vallenet D."/>
            <person name="Casiot C."/>
            <person name="Chane-Woon-Ming B."/>
            <person name="Giloteaux L."/>
            <person name="Barakat M."/>
            <person name="Bonnefoy V."/>
            <person name="Bruneel O."/>
            <person name="Chandler M."/>
            <person name="Cleiss J."/>
            <person name="Duran R."/>
            <person name="Elbaz-Poulichet F."/>
            <person name="Fonknechten N."/>
            <person name="Lauga B."/>
            <person name="Mornico D."/>
            <person name="Ortet P."/>
            <person name="Schaeffer C."/>
            <person name="Siguier P."/>
            <person name="Alexander Thil Smith A."/>
            <person name="Van Dorsselaer A."/>
            <person name="Weissenbach J."/>
            <person name="Medigue C."/>
            <person name="Le Paslier D."/>
        </authorList>
    </citation>
    <scope>NUCLEOTIDE SEQUENCE</scope>
</reference>
<name>E6PX02_9ZZZZ</name>
<dbReference type="AlphaFoldDB" id="E6PX02"/>
<evidence type="ECO:0000313" key="1">
    <source>
        <dbReference type="EMBL" id="CBH99461.1"/>
    </source>
</evidence>
<dbReference type="Pfam" id="PF11536">
    <property type="entry name" value="DUF3226"/>
    <property type="match status" value="1"/>
</dbReference>
<gene>
    <name evidence="1" type="ORF">CARN3_0382</name>
</gene>
<dbReference type="InterPro" id="IPR024508">
    <property type="entry name" value="DUF3226"/>
</dbReference>
<proteinExistence type="predicted"/>
<protein>
    <submittedName>
        <fullName evidence="1">Uncharacterized protein</fullName>
    </submittedName>
</protein>